<reference evidence="2" key="1">
    <citation type="journal article" date="2020" name="Nature">
        <title>Giant virus diversity and host interactions through global metagenomics.</title>
        <authorList>
            <person name="Schulz F."/>
            <person name="Roux S."/>
            <person name="Paez-Espino D."/>
            <person name="Jungbluth S."/>
            <person name="Walsh D.A."/>
            <person name="Denef V.J."/>
            <person name="McMahon K.D."/>
            <person name="Konstantinidis K.T."/>
            <person name="Eloe-Fadrosh E.A."/>
            <person name="Kyrpides N.C."/>
            <person name="Woyke T."/>
        </authorList>
    </citation>
    <scope>NUCLEOTIDE SEQUENCE</scope>
    <source>
        <strain evidence="2">GVMAG-M-3300020727-4</strain>
    </source>
</reference>
<evidence type="ECO:0000256" key="1">
    <source>
        <dbReference type="SAM" id="Phobius"/>
    </source>
</evidence>
<dbReference type="EMBL" id="MN739403">
    <property type="protein sequence ID" value="QHT02859.1"/>
    <property type="molecule type" value="Genomic_DNA"/>
</dbReference>
<feature type="transmembrane region" description="Helical" evidence="1">
    <location>
        <begin position="12"/>
        <end position="35"/>
    </location>
</feature>
<dbReference type="AlphaFoldDB" id="A0A6C0CGP7"/>
<evidence type="ECO:0000313" key="2">
    <source>
        <dbReference type="EMBL" id="QHT02859.1"/>
    </source>
</evidence>
<accession>A0A6C0CGP7</accession>
<keyword evidence="1" id="KW-1133">Transmembrane helix</keyword>
<keyword evidence="1" id="KW-0812">Transmembrane</keyword>
<protein>
    <submittedName>
        <fullName evidence="2">Uncharacterized protein</fullName>
    </submittedName>
</protein>
<sequence length="37" mass="4391">MIIKFFLNINKNNLISVTILFIIYPPIIFIFFVLFGN</sequence>
<proteinExistence type="predicted"/>
<organism evidence="2">
    <name type="scientific">viral metagenome</name>
    <dbReference type="NCBI Taxonomy" id="1070528"/>
    <lineage>
        <taxon>unclassified sequences</taxon>
        <taxon>metagenomes</taxon>
        <taxon>organismal metagenomes</taxon>
    </lineage>
</organism>
<name>A0A6C0CGP7_9ZZZZ</name>
<keyword evidence="1" id="KW-0472">Membrane</keyword>